<organism evidence="2 3">
    <name type="scientific">Xyrichtys novacula</name>
    <name type="common">Pearly razorfish</name>
    <name type="synonym">Hemipteronotus novacula</name>
    <dbReference type="NCBI Taxonomy" id="13765"/>
    <lineage>
        <taxon>Eukaryota</taxon>
        <taxon>Metazoa</taxon>
        <taxon>Chordata</taxon>
        <taxon>Craniata</taxon>
        <taxon>Vertebrata</taxon>
        <taxon>Euteleostomi</taxon>
        <taxon>Actinopterygii</taxon>
        <taxon>Neopterygii</taxon>
        <taxon>Teleostei</taxon>
        <taxon>Neoteleostei</taxon>
        <taxon>Acanthomorphata</taxon>
        <taxon>Eupercaria</taxon>
        <taxon>Labriformes</taxon>
        <taxon>Labridae</taxon>
        <taxon>Xyrichtys</taxon>
    </lineage>
</organism>
<feature type="region of interest" description="Disordered" evidence="1">
    <location>
        <begin position="77"/>
        <end position="105"/>
    </location>
</feature>
<feature type="compositionally biased region" description="Polar residues" evidence="1">
    <location>
        <begin position="77"/>
        <end position="86"/>
    </location>
</feature>
<gene>
    <name evidence="2" type="ORF">XNOV1_A004713</name>
</gene>
<keyword evidence="3" id="KW-1185">Reference proteome</keyword>
<dbReference type="EMBL" id="OY660876">
    <property type="protein sequence ID" value="CAJ1070596.1"/>
    <property type="molecule type" value="Genomic_DNA"/>
</dbReference>
<feature type="compositionally biased region" description="Basic and acidic residues" evidence="1">
    <location>
        <begin position="87"/>
        <end position="97"/>
    </location>
</feature>
<evidence type="ECO:0000313" key="3">
    <source>
        <dbReference type="Proteomes" id="UP001178508"/>
    </source>
</evidence>
<reference evidence="2" key="1">
    <citation type="submission" date="2023-08" db="EMBL/GenBank/DDBJ databases">
        <authorList>
            <person name="Alioto T."/>
            <person name="Alioto T."/>
            <person name="Gomez Garrido J."/>
        </authorList>
    </citation>
    <scope>NUCLEOTIDE SEQUENCE</scope>
</reference>
<protein>
    <submittedName>
        <fullName evidence="2">Uncharacterized protein</fullName>
    </submittedName>
</protein>
<accession>A0AAV1G990</accession>
<evidence type="ECO:0000313" key="2">
    <source>
        <dbReference type="EMBL" id="CAJ1070596.1"/>
    </source>
</evidence>
<sequence>MQRRHLQEHLDWLKEQGSPQRRFLPSPRFSPVSGARGAVHAHTAYTHSPTRVERCRDTERDSPEDFDFFMVCGTTRSMNLPSGHRSTSQDKPSEALRGKANRRRF</sequence>
<name>A0AAV1G990_XYRNO</name>
<proteinExistence type="predicted"/>
<dbReference type="Proteomes" id="UP001178508">
    <property type="component" value="Chromosome 13"/>
</dbReference>
<evidence type="ECO:0000256" key="1">
    <source>
        <dbReference type="SAM" id="MobiDB-lite"/>
    </source>
</evidence>
<dbReference type="AlphaFoldDB" id="A0AAV1G990"/>
<feature type="region of interest" description="Disordered" evidence="1">
    <location>
        <begin position="13"/>
        <end position="36"/>
    </location>
</feature>